<comment type="similarity">
    <text evidence="1">Belongs to the UPF0215 family.</text>
</comment>
<dbReference type="STRING" id="583356.Igag_0002"/>
<sequence>MNHYYLGIDDGYFRVSAKNCKGVYKTVVVGILTNNRSIIDIFIEPITIDSLDAISSIFKIIDVANKLYGVDVIFLDGVTYAGFNIVDPKKLYNLTSIPIITVFQHELELDKIFNALKAHFNDYKYRFNIIHEIYTNSIEIILRYTHNKIRIYPIGIPLKEASDLIQKLSKDFGTPYPLIFADRIASMLGRVMDRLMMNILESPAR</sequence>
<dbReference type="PIRSF" id="PIRSF006380">
    <property type="entry name" value="UCP006380"/>
    <property type="match status" value="1"/>
</dbReference>
<gene>
    <name evidence="2" type="ordered locus">Igag_0002</name>
</gene>
<dbReference type="PANTHER" id="PTHR39518:SF2">
    <property type="entry name" value="UPF0215 PROTEIN MJ1150"/>
    <property type="match status" value="1"/>
</dbReference>
<proteinExistence type="inferred from homology"/>
<dbReference type="AlphaFoldDB" id="E0SP37"/>
<dbReference type="HAMAP" id="MF_00582">
    <property type="entry name" value="UPF0215"/>
    <property type="match status" value="1"/>
</dbReference>
<dbReference type="Gene3D" id="3.30.2170.10">
    <property type="entry name" value="archaeoglobus fulgidus dsm 4304 superfamily"/>
    <property type="match status" value="1"/>
</dbReference>
<name>E0SP37_IGNAA</name>
<reference evidence="2 3" key="1">
    <citation type="journal article" date="2010" name="Stand. Genomic Sci.">
        <title>Complete genome sequence of Ignisphaera aggregans type strain (AQ1.S1).</title>
        <authorList>
            <person name="Goker M."/>
            <person name="Held B."/>
            <person name="Lapidus A."/>
            <person name="Nolan M."/>
            <person name="Spring S."/>
            <person name="Yasawong M."/>
            <person name="Lucas S."/>
            <person name="Glavina Del Rio T."/>
            <person name="Tice H."/>
            <person name="Cheng J.F."/>
            <person name="Goodwin L."/>
            <person name="Tapia R."/>
            <person name="Pitluck S."/>
            <person name="Liolios K."/>
            <person name="Ivanova N."/>
            <person name="Mavromatis K."/>
            <person name="Mikhailova N."/>
            <person name="Pati A."/>
            <person name="Chen A."/>
            <person name="Palaniappan K."/>
            <person name="Brambilla E."/>
            <person name="Land M."/>
            <person name="Hauser L."/>
            <person name="Chang Y.J."/>
            <person name="Jeffries C.D."/>
            <person name="Brettin T."/>
            <person name="Detter J.C."/>
            <person name="Han C."/>
            <person name="Rohde M."/>
            <person name="Sikorski J."/>
            <person name="Woyke T."/>
            <person name="Bristow J."/>
            <person name="Eisen J.A."/>
            <person name="Markowitz V."/>
            <person name="Hugenholtz P."/>
            <person name="Kyrpides N.C."/>
            <person name="Klenk H.P."/>
        </authorList>
    </citation>
    <scope>NUCLEOTIDE SEQUENCE [LARGE SCALE GENOMIC DNA]</scope>
    <source>
        <strain evidence="3">DSM 17230 / JCM 13409 / AQ1.S1</strain>
    </source>
</reference>
<dbReference type="InterPro" id="IPR002802">
    <property type="entry name" value="Endo_dU"/>
</dbReference>
<dbReference type="Pfam" id="PF01949">
    <property type="entry name" value="Endo_dU"/>
    <property type="match status" value="1"/>
</dbReference>
<dbReference type="PANTHER" id="PTHR39518">
    <property type="entry name" value="UPF0215 PROTEIN MJ1150"/>
    <property type="match status" value="1"/>
</dbReference>
<accession>E0SP37</accession>
<evidence type="ECO:0000313" key="2">
    <source>
        <dbReference type="EMBL" id="ADM26855.1"/>
    </source>
</evidence>
<organism evidence="2 3">
    <name type="scientific">Ignisphaera aggregans (strain DSM 17230 / JCM 13409 / AQ1.S1)</name>
    <dbReference type="NCBI Taxonomy" id="583356"/>
    <lineage>
        <taxon>Archaea</taxon>
        <taxon>Thermoproteota</taxon>
        <taxon>Thermoprotei</taxon>
        <taxon>Desulfurococcales</taxon>
        <taxon>Desulfurococcaceae</taxon>
        <taxon>Ignisphaera</taxon>
    </lineage>
</organism>
<dbReference type="HOGENOM" id="CLU_095956_1_0_2"/>
<dbReference type="KEGG" id="iag:Igag_0002"/>
<evidence type="ECO:0000256" key="1">
    <source>
        <dbReference type="HAMAP-Rule" id="MF_00582"/>
    </source>
</evidence>
<evidence type="ECO:0000313" key="3">
    <source>
        <dbReference type="Proteomes" id="UP000001304"/>
    </source>
</evidence>
<keyword evidence="3" id="KW-1185">Reference proteome</keyword>
<dbReference type="EMBL" id="CP002098">
    <property type="protein sequence ID" value="ADM26855.1"/>
    <property type="molecule type" value="Genomic_DNA"/>
</dbReference>
<dbReference type="Proteomes" id="UP000001304">
    <property type="component" value="Chromosome"/>
</dbReference>
<protein>
    <recommendedName>
        <fullName evidence="1">UPF0215 protein Igag_0002</fullName>
    </recommendedName>
</protein>
<dbReference type="BioCyc" id="IAGG583356:GHAH-3-MONOMER"/>